<dbReference type="Pfam" id="PF10602">
    <property type="entry name" value="RPN7"/>
    <property type="match status" value="1"/>
</dbReference>
<dbReference type="AlphaFoldDB" id="A0A0C9YJH2"/>
<reference evidence="3" key="2">
    <citation type="submission" date="2015-01" db="EMBL/GenBank/DDBJ databases">
        <title>Evolutionary Origins and Diversification of the Mycorrhizal Mutualists.</title>
        <authorList>
            <consortium name="DOE Joint Genome Institute"/>
            <consortium name="Mycorrhizal Genomics Consortium"/>
            <person name="Kohler A."/>
            <person name="Kuo A."/>
            <person name="Nagy L.G."/>
            <person name="Floudas D."/>
            <person name="Copeland A."/>
            <person name="Barry K.W."/>
            <person name="Cichocki N."/>
            <person name="Veneault-Fourrey C."/>
            <person name="LaButti K."/>
            <person name="Lindquist E.A."/>
            <person name="Lipzen A."/>
            <person name="Lundell T."/>
            <person name="Morin E."/>
            <person name="Murat C."/>
            <person name="Riley R."/>
            <person name="Ohm R."/>
            <person name="Sun H."/>
            <person name="Tunlid A."/>
            <person name="Henrissat B."/>
            <person name="Grigoriev I.V."/>
            <person name="Hibbett D.S."/>
            <person name="Martin F."/>
        </authorList>
    </citation>
    <scope>NUCLEOTIDE SEQUENCE [LARGE SCALE GENOMIC DNA]</scope>
    <source>
        <strain evidence="3">441</strain>
    </source>
</reference>
<gene>
    <name evidence="2" type="ORF">PISMIDRAFT_17638</name>
</gene>
<evidence type="ECO:0000313" key="2">
    <source>
        <dbReference type="EMBL" id="KIK13939.1"/>
    </source>
</evidence>
<evidence type="ECO:0000313" key="3">
    <source>
        <dbReference type="Proteomes" id="UP000054018"/>
    </source>
</evidence>
<dbReference type="OrthoDB" id="1452at2759"/>
<evidence type="ECO:0000259" key="1">
    <source>
        <dbReference type="Pfam" id="PF10602"/>
    </source>
</evidence>
<dbReference type="EMBL" id="KN833965">
    <property type="protein sequence ID" value="KIK13939.1"/>
    <property type="molecule type" value="Genomic_DNA"/>
</dbReference>
<dbReference type="GO" id="GO:0043161">
    <property type="term" value="P:proteasome-mediated ubiquitin-dependent protein catabolic process"/>
    <property type="evidence" value="ECO:0007669"/>
    <property type="project" value="TreeGrafter"/>
</dbReference>
<proteinExistence type="predicted"/>
<sequence>MAPYYRVVTSSSGIDVNPTLLETMEKANEEQLKKLDECLADAKKMEGDDSEISDALKERANHLMQIGDKDAAVAAQQPIQTRVKVMSILDLRPGVFSNTSLFFGDNTLITENLAKAEKLIEEGGDWDRQNHLKRVATRCTSTFTAMELISYNDFIAVAVIVNTLTLTRVDLKKKLITSPEVISILPELPVLDDLLHSLYDCHYTKLFVALGVAIRKILMK</sequence>
<dbReference type="HOGENOM" id="CLU_031814_0_1_1"/>
<dbReference type="PANTHER" id="PTHR14145:SF1">
    <property type="entry name" value="26S PROTEASOME NON-ATPASE REGULATORY SUBUNIT 6"/>
    <property type="match status" value="1"/>
</dbReference>
<protein>
    <recommendedName>
        <fullName evidence="1">26S proteasome regulatory subunit Rpn7 N-terminal domain-containing protein</fullName>
    </recommendedName>
</protein>
<reference evidence="2 3" key="1">
    <citation type="submission" date="2014-04" db="EMBL/GenBank/DDBJ databases">
        <authorList>
            <consortium name="DOE Joint Genome Institute"/>
            <person name="Kuo A."/>
            <person name="Kohler A."/>
            <person name="Costa M.D."/>
            <person name="Nagy L.G."/>
            <person name="Floudas D."/>
            <person name="Copeland A."/>
            <person name="Barry K.W."/>
            <person name="Cichocki N."/>
            <person name="Veneault-Fourrey C."/>
            <person name="LaButti K."/>
            <person name="Lindquist E.A."/>
            <person name="Lipzen A."/>
            <person name="Lundell T."/>
            <person name="Morin E."/>
            <person name="Murat C."/>
            <person name="Sun H."/>
            <person name="Tunlid A."/>
            <person name="Henrissat B."/>
            <person name="Grigoriev I.V."/>
            <person name="Hibbett D.S."/>
            <person name="Martin F."/>
            <person name="Nordberg H.P."/>
            <person name="Cantor M.N."/>
            <person name="Hua S.X."/>
        </authorList>
    </citation>
    <scope>NUCLEOTIDE SEQUENCE [LARGE SCALE GENOMIC DNA]</scope>
    <source>
        <strain evidence="2 3">441</strain>
    </source>
</reference>
<name>A0A0C9YJH2_9AGAM</name>
<keyword evidence="3" id="KW-1185">Reference proteome</keyword>
<organism evidence="2 3">
    <name type="scientific">Pisolithus microcarpus 441</name>
    <dbReference type="NCBI Taxonomy" id="765257"/>
    <lineage>
        <taxon>Eukaryota</taxon>
        <taxon>Fungi</taxon>
        <taxon>Dikarya</taxon>
        <taxon>Basidiomycota</taxon>
        <taxon>Agaricomycotina</taxon>
        <taxon>Agaricomycetes</taxon>
        <taxon>Agaricomycetidae</taxon>
        <taxon>Boletales</taxon>
        <taxon>Sclerodermatineae</taxon>
        <taxon>Pisolithaceae</taxon>
        <taxon>Pisolithus</taxon>
    </lineage>
</organism>
<dbReference type="Gene3D" id="1.25.40.570">
    <property type="match status" value="1"/>
</dbReference>
<feature type="domain" description="26S proteasome regulatory subunit Rpn7 N-terminal" evidence="1">
    <location>
        <begin position="19"/>
        <end position="133"/>
    </location>
</feature>
<dbReference type="STRING" id="765257.A0A0C9YJH2"/>
<accession>A0A0C9YJH2</accession>
<dbReference type="InterPro" id="IPR019585">
    <property type="entry name" value="Rpn7/CSN1"/>
</dbReference>
<dbReference type="PANTHER" id="PTHR14145">
    <property type="entry name" value="26S PROTESOME SUBUNIT 6"/>
    <property type="match status" value="1"/>
</dbReference>
<dbReference type="GO" id="GO:0005838">
    <property type="term" value="C:proteasome regulatory particle"/>
    <property type="evidence" value="ECO:0007669"/>
    <property type="project" value="TreeGrafter"/>
</dbReference>
<dbReference type="InterPro" id="IPR045135">
    <property type="entry name" value="Rpn7_N"/>
</dbReference>
<dbReference type="Proteomes" id="UP000054018">
    <property type="component" value="Unassembled WGS sequence"/>
</dbReference>